<keyword evidence="1" id="KW-0677">Repeat</keyword>
<dbReference type="PANTHER" id="PTHR48108:SF26">
    <property type="entry name" value="CBS DOMAIN-CONTAINING PROTEIN DDB_G0289609"/>
    <property type="match status" value="1"/>
</dbReference>
<organism evidence="4 5">
    <name type="scientific">Desulfobacula phenolica</name>
    <dbReference type="NCBI Taxonomy" id="90732"/>
    <lineage>
        <taxon>Bacteria</taxon>
        <taxon>Pseudomonadati</taxon>
        <taxon>Thermodesulfobacteriota</taxon>
        <taxon>Desulfobacteria</taxon>
        <taxon>Desulfobacterales</taxon>
        <taxon>Desulfobacteraceae</taxon>
        <taxon>Desulfobacula</taxon>
    </lineage>
</organism>
<dbReference type="InterPro" id="IPR000644">
    <property type="entry name" value="CBS_dom"/>
</dbReference>
<evidence type="ECO:0000256" key="2">
    <source>
        <dbReference type="PROSITE-ProRule" id="PRU00703"/>
    </source>
</evidence>
<dbReference type="RefSeq" id="WP_092234184.1">
    <property type="nucleotide sequence ID" value="NZ_FNLL01000006.1"/>
</dbReference>
<gene>
    <name evidence="4" type="ORF">SAMN04487931_106129</name>
</gene>
<dbReference type="InterPro" id="IPR051462">
    <property type="entry name" value="CBS_domain-containing"/>
</dbReference>
<keyword evidence="2" id="KW-0129">CBS domain</keyword>
<accession>A0A1H2HA94</accession>
<dbReference type="PANTHER" id="PTHR48108">
    <property type="entry name" value="CBS DOMAIN-CONTAINING PROTEIN CBSX2, CHLOROPLASTIC"/>
    <property type="match status" value="1"/>
</dbReference>
<dbReference type="EMBL" id="FNLL01000006">
    <property type="protein sequence ID" value="SDU28726.1"/>
    <property type="molecule type" value="Genomic_DNA"/>
</dbReference>
<evidence type="ECO:0000259" key="3">
    <source>
        <dbReference type="PROSITE" id="PS51371"/>
    </source>
</evidence>
<dbReference type="Proteomes" id="UP000199608">
    <property type="component" value="Unassembled WGS sequence"/>
</dbReference>
<sequence>MKDILIKEVMIPVSNYVTIKENNTLYEVFQILEENKKDNTRHAHRDAIVVNGKGEFVGKVTMIDIFRVLEPNYKKLIKNYKDGTLTKEYVMKAVKDFNLWREPMYDLCQRGFGLMVSDVMHIPEDHEYVREDDSLEQALHKYVMDVHQPLIVKKEDEITGVLRFGDLFEIIRKAMLACPI</sequence>
<dbReference type="AlphaFoldDB" id="A0A1H2HA94"/>
<protein>
    <submittedName>
        <fullName evidence="4">CBS domain-containing protein</fullName>
    </submittedName>
</protein>
<evidence type="ECO:0000313" key="4">
    <source>
        <dbReference type="EMBL" id="SDU28726.1"/>
    </source>
</evidence>
<evidence type="ECO:0000313" key="5">
    <source>
        <dbReference type="Proteomes" id="UP000199608"/>
    </source>
</evidence>
<keyword evidence="5" id="KW-1185">Reference proteome</keyword>
<dbReference type="Pfam" id="PF00571">
    <property type="entry name" value="CBS"/>
    <property type="match status" value="2"/>
</dbReference>
<proteinExistence type="predicted"/>
<dbReference type="Gene3D" id="3.10.580.10">
    <property type="entry name" value="CBS-domain"/>
    <property type="match status" value="1"/>
</dbReference>
<dbReference type="PROSITE" id="PS51371">
    <property type="entry name" value="CBS"/>
    <property type="match status" value="1"/>
</dbReference>
<reference evidence="5" key="1">
    <citation type="submission" date="2016-10" db="EMBL/GenBank/DDBJ databases">
        <authorList>
            <person name="Varghese N."/>
            <person name="Submissions S."/>
        </authorList>
    </citation>
    <scope>NUCLEOTIDE SEQUENCE [LARGE SCALE GENOMIC DNA]</scope>
    <source>
        <strain evidence="5">DSM 3384</strain>
    </source>
</reference>
<feature type="domain" description="CBS" evidence="3">
    <location>
        <begin position="10"/>
        <end position="76"/>
    </location>
</feature>
<dbReference type="SUPFAM" id="SSF54631">
    <property type="entry name" value="CBS-domain pair"/>
    <property type="match status" value="1"/>
</dbReference>
<evidence type="ECO:0000256" key="1">
    <source>
        <dbReference type="ARBA" id="ARBA00022737"/>
    </source>
</evidence>
<name>A0A1H2HA94_9BACT</name>
<dbReference type="InterPro" id="IPR046342">
    <property type="entry name" value="CBS_dom_sf"/>
</dbReference>